<dbReference type="AlphaFoldDB" id="A0A2Z5ZLH9"/>
<sequence length="49" mass="5811">MVSIPVASSTKFLSYFLLTNPLAHFLVRKYYFLSYILVEYFHNFPYGVL</sequence>
<proteinExistence type="predicted"/>
<dbReference type="EMBL" id="AP018515">
    <property type="protein sequence ID" value="BBC81189.1"/>
    <property type="molecule type" value="Genomic_DNA"/>
</dbReference>
<evidence type="ECO:0000313" key="1">
    <source>
        <dbReference type="EMBL" id="BBC81189.1"/>
    </source>
</evidence>
<evidence type="ECO:0000313" key="2">
    <source>
        <dbReference type="Proteomes" id="UP000270034"/>
    </source>
</evidence>
<dbReference type="Proteomes" id="UP000270034">
    <property type="component" value="Chromosome"/>
</dbReference>
<name>A0A2Z5ZLH9_9PROT</name>
<dbReference type="KEGG" id="aot:AcetOri_orf04311"/>
<protein>
    <submittedName>
        <fullName evidence="1">Uncharacterized protein</fullName>
    </submittedName>
</protein>
<gene>
    <name evidence="1" type="ORF">AcetOrient_orf04311</name>
</gene>
<organism evidence="1 2">
    <name type="scientific">Acetobacter orientalis</name>
    <dbReference type="NCBI Taxonomy" id="146474"/>
    <lineage>
        <taxon>Bacteria</taxon>
        <taxon>Pseudomonadati</taxon>
        <taxon>Pseudomonadota</taxon>
        <taxon>Alphaproteobacteria</taxon>
        <taxon>Acetobacterales</taxon>
        <taxon>Acetobacteraceae</taxon>
        <taxon>Acetobacter</taxon>
    </lineage>
</organism>
<reference evidence="1 2" key="1">
    <citation type="submission" date="2018-02" db="EMBL/GenBank/DDBJ databases">
        <title>Acetobacter orientalis genome.</title>
        <authorList>
            <person name="Nakashima N."/>
            <person name="Tamura T."/>
        </authorList>
    </citation>
    <scope>NUCLEOTIDE SEQUENCE [LARGE SCALE GENOMIC DNA]</scope>
    <source>
        <strain evidence="1 2">FAN1</strain>
    </source>
</reference>
<accession>A0A2Z5ZLH9</accession>